<gene>
    <name evidence="5" type="ordered locus">MA_0339</name>
</gene>
<dbReference type="InterPro" id="IPR004422">
    <property type="entry name" value="RFAP_synthase"/>
</dbReference>
<dbReference type="InParanoid" id="Q8TTT6"/>
<dbReference type="EnsemblBacteria" id="AAM03792">
    <property type="protein sequence ID" value="AAM03792"/>
    <property type="gene ID" value="MA_0339"/>
</dbReference>
<dbReference type="HOGENOM" id="CLU_061764_0_0_2"/>
<dbReference type="EMBL" id="AE010299">
    <property type="protein sequence ID" value="AAM03792.1"/>
    <property type="molecule type" value="Genomic_DNA"/>
</dbReference>
<dbReference type="InterPro" id="IPR006204">
    <property type="entry name" value="GHMP_kinase_N_dom"/>
</dbReference>
<evidence type="ECO:0000313" key="6">
    <source>
        <dbReference type="Proteomes" id="UP000002487"/>
    </source>
</evidence>
<comment type="subunit">
    <text evidence="2">Homodimer.</text>
</comment>
<dbReference type="NCBIfam" id="TIGR00144">
    <property type="entry name" value="beta_RFAP_syn"/>
    <property type="match status" value="1"/>
</dbReference>
<evidence type="ECO:0000259" key="3">
    <source>
        <dbReference type="Pfam" id="PF00288"/>
    </source>
</evidence>
<keyword evidence="2" id="KW-0328">Glycosyltransferase</keyword>
<dbReference type="Proteomes" id="UP000002487">
    <property type="component" value="Chromosome"/>
</dbReference>
<name>Q8TTT6_METAC</name>
<dbReference type="NCBIfam" id="NF040726">
    <property type="entry name" value="BetaRFA-P_synth"/>
    <property type="match status" value="1"/>
</dbReference>
<evidence type="ECO:0000313" key="5">
    <source>
        <dbReference type="EMBL" id="AAM03792.1"/>
    </source>
</evidence>
<dbReference type="FunCoup" id="Q8TTT6">
    <property type="interactions" value="1"/>
</dbReference>
<proteinExistence type="inferred from homology"/>
<sequence length="327" mass="34556">MRIQMNMINVVSPSRLHLTLIDLNAEIGRVDGGVGITLESPGLEISATEADAVEVVGDSLLAGRMLKAAKAVLPAGKGIRIHIKRDLSDHVGLGSGTQAALSAAAAVNEIYGLGQSVRELAVAVGRGGTSGIGVAAFENGGFILDGGHRFRDKGAFSPSAASHMPPGPVLFRRDFPDWHIVLAIPDTKGAHDVEEVDIFKKVCPVPLREVQEVSHVILMQMLPAIIEEDLESFGKAINHVQTVGFKKREVELQPEPVLKAMKYMQDNGASGSGVSSFGPVVYGIVGSQSEGKKLQKEVQHMLDESLGGEVMLTKAKNRGADIFGGSG</sequence>
<dbReference type="GO" id="GO:0005524">
    <property type="term" value="F:ATP binding"/>
    <property type="evidence" value="ECO:0007669"/>
    <property type="project" value="UniProtKB-UniRule"/>
</dbReference>
<dbReference type="PhylomeDB" id="Q8TTT6"/>
<feature type="domain" description="GHMP kinase N-terminal" evidence="3">
    <location>
        <begin position="66"/>
        <end position="141"/>
    </location>
</feature>
<keyword evidence="1 2" id="KW-0808">Transferase</keyword>
<evidence type="ECO:0000256" key="2">
    <source>
        <dbReference type="PIRNR" id="PIRNR004884"/>
    </source>
</evidence>
<dbReference type="InterPro" id="IPR020568">
    <property type="entry name" value="Ribosomal_Su5_D2-typ_SF"/>
</dbReference>
<dbReference type="Pfam" id="PF08544">
    <property type="entry name" value="GHMP_kinases_C"/>
    <property type="match status" value="1"/>
</dbReference>
<dbReference type="KEGG" id="mac:MA_0339"/>
<dbReference type="PANTHER" id="PTHR20861:SF6">
    <property type="entry name" value="BETA-RIBOFURANOSYLPHENOL 5'-PHOSPHATE SYNTHASE"/>
    <property type="match status" value="1"/>
</dbReference>
<dbReference type="SUPFAM" id="SSF54211">
    <property type="entry name" value="Ribosomal protein S5 domain 2-like"/>
    <property type="match status" value="1"/>
</dbReference>
<dbReference type="GO" id="GO:0043793">
    <property type="term" value="F:beta-ribofuranosylaminobenzene 5'-phosphate synthase activity"/>
    <property type="evidence" value="ECO:0007669"/>
    <property type="project" value="UniProtKB-EC"/>
</dbReference>
<dbReference type="InterPro" id="IPR014721">
    <property type="entry name" value="Ribsml_uS5_D2-typ_fold_subgr"/>
</dbReference>
<dbReference type="Pfam" id="PF00288">
    <property type="entry name" value="GHMP_kinases_N"/>
    <property type="match status" value="1"/>
</dbReference>
<dbReference type="PIRSF" id="PIRSF004884">
    <property type="entry name" value="Sugar_kin_arch"/>
    <property type="match status" value="1"/>
</dbReference>
<evidence type="ECO:0000256" key="1">
    <source>
        <dbReference type="ARBA" id="ARBA00022679"/>
    </source>
</evidence>
<dbReference type="PANTHER" id="PTHR20861">
    <property type="entry name" value="HOMOSERINE/4-DIPHOSPHOCYTIDYL-2-C-METHYL-D-ERYTHRITOL KINASE"/>
    <property type="match status" value="1"/>
</dbReference>
<comment type="function">
    <text evidence="2">Catalyzes the condensation of 4-aminobenzoate (pABA) with 5-phospho-alpha-D-ribose 1-diphosphate (PRPP) to produce beta-ribofuranosylaminobenzene 5'-phosphate (beta-RFA-P).</text>
</comment>
<dbReference type="InterPro" id="IPR013750">
    <property type="entry name" value="GHMP_kinase_C_dom"/>
</dbReference>
<dbReference type="InterPro" id="IPR053442">
    <property type="entry name" value="Beta-RFA-P_synthase"/>
</dbReference>
<dbReference type="STRING" id="188937.MA_0339"/>
<reference evidence="5 6" key="1">
    <citation type="journal article" date="2002" name="Genome Res.">
        <title>The genome of Methanosarcina acetivorans reveals extensive metabolic and physiological diversity.</title>
        <authorList>
            <person name="Galagan J.E."/>
            <person name="Nusbaum C."/>
            <person name="Roy A."/>
            <person name="Endrizzi M.G."/>
            <person name="Macdonald P."/>
            <person name="FitzHugh W."/>
            <person name="Calvo S."/>
            <person name="Engels R."/>
            <person name="Smirnov S."/>
            <person name="Atnoor D."/>
            <person name="Brown A."/>
            <person name="Allen N."/>
            <person name="Naylor J."/>
            <person name="Stange-Thomann N."/>
            <person name="DeArellano K."/>
            <person name="Johnson R."/>
            <person name="Linton L."/>
            <person name="McEwan P."/>
            <person name="McKernan K."/>
            <person name="Talamas J."/>
            <person name="Tirrell A."/>
            <person name="Ye W."/>
            <person name="Zimmer A."/>
            <person name="Barber R.D."/>
            <person name="Cann I."/>
            <person name="Graham D.E."/>
            <person name="Grahame D.A."/>
            <person name="Guss A."/>
            <person name="Hedderich R."/>
            <person name="Ingram-Smith C."/>
            <person name="Kuettner C.H."/>
            <person name="Krzycki J.A."/>
            <person name="Leigh J.A."/>
            <person name="Li W."/>
            <person name="Liu J."/>
            <person name="Mukhopadhyay B."/>
            <person name="Reeve J.N."/>
            <person name="Smith K."/>
            <person name="Springer T.A."/>
            <person name="Umayam L.A."/>
            <person name="White O."/>
            <person name="White R.H."/>
            <person name="de Macario E.C."/>
            <person name="Ferry J.G."/>
            <person name="Jarrell K.F."/>
            <person name="Jing H."/>
            <person name="Macario A.J.L."/>
            <person name="Paulsen I."/>
            <person name="Pritchett M."/>
            <person name="Sowers K.R."/>
            <person name="Swanson R.V."/>
            <person name="Zinder S.H."/>
            <person name="Lander E."/>
            <person name="Metcalf W.W."/>
            <person name="Birren B."/>
        </authorList>
    </citation>
    <scope>NUCLEOTIDE SEQUENCE [LARGE SCALE GENOMIC DNA]</scope>
    <source>
        <strain evidence="6">ATCC 35395 / DSM 2834 / JCM 12185 / C2A</strain>
    </source>
</reference>
<comment type="catalytic activity">
    <reaction evidence="2">
        <text>5-phospho-alpha-D-ribose 1-diphosphate + 4-hydroxybenzoate + H(+) = 4-(beta-D-ribofuranosyl)phenol 5'-phosphate + CO2 + diphosphate</text>
        <dbReference type="Rhea" id="RHEA:48556"/>
        <dbReference type="ChEBI" id="CHEBI:15378"/>
        <dbReference type="ChEBI" id="CHEBI:16526"/>
        <dbReference type="ChEBI" id="CHEBI:17879"/>
        <dbReference type="ChEBI" id="CHEBI:33019"/>
        <dbReference type="ChEBI" id="CHEBI:58017"/>
        <dbReference type="ChEBI" id="CHEBI:82767"/>
        <dbReference type="EC" id="2.4.2.54"/>
    </reaction>
</comment>
<evidence type="ECO:0000259" key="4">
    <source>
        <dbReference type="Pfam" id="PF08544"/>
    </source>
</evidence>
<dbReference type="UniPathway" id="UPA00065"/>
<keyword evidence="6" id="KW-1185">Reference proteome</keyword>
<organism evidence="5 6">
    <name type="scientific">Methanosarcina acetivorans (strain ATCC 35395 / DSM 2834 / JCM 12185 / C2A)</name>
    <dbReference type="NCBI Taxonomy" id="188937"/>
    <lineage>
        <taxon>Archaea</taxon>
        <taxon>Methanobacteriati</taxon>
        <taxon>Methanobacteriota</taxon>
        <taxon>Stenosarchaea group</taxon>
        <taxon>Methanomicrobia</taxon>
        <taxon>Methanosarcinales</taxon>
        <taxon>Methanosarcinaceae</taxon>
        <taxon>Methanosarcina</taxon>
    </lineage>
</organism>
<dbReference type="EC" id="2.4.2.54" evidence="2"/>
<dbReference type="Gene3D" id="3.30.230.10">
    <property type="match status" value="1"/>
</dbReference>
<dbReference type="AlphaFoldDB" id="Q8TTT6"/>
<protein>
    <recommendedName>
        <fullName evidence="2">Beta-ribofuranosylaminobenzene 5'-phosphate synthase</fullName>
        <shortName evidence="2">Beta-RFA-P synthase</shortName>
        <ecNumber evidence="2">2.4.2.54</ecNumber>
    </recommendedName>
</protein>
<comment type="pathway">
    <text evidence="2">Cofactor biosynthesis; 5,6,7,8-tetrahydromethanopterin biosynthesis.</text>
</comment>
<accession>Q8TTT6</accession>
<feature type="domain" description="GHMP kinase C-terminal" evidence="4">
    <location>
        <begin position="221"/>
        <end position="301"/>
    </location>
</feature>
<comment type="similarity">
    <text evidence="2">Belongs to the beta-RFA-P synthase family.</text>
</comment>